<protein>
    <submittedName>
        <fullName evidence="4">DUF4212 domain-containing protein</fullName>
    </submittedName>
</protein>
<evidence type="ECO:0000313" key="4">
    <source>
        <dbReference type="EMBL" id="MCL9815391.1"/>
    </source>
</evidence>
<gene>
    <name evidence="4" type="ORF">AArcSt2_00375</name>
</gene>
<dbReference type="NCBIfam" id="TIGR03647">
    <property type="entry name" value="Na_symport_sm"/>
    <property type="match status" value="1"/>
</dbReference>
<keyword evidence="2" id="KW-0472">Membrane</keyword>
<evidence type="ECO:0000259" key="3">
    <source>
        <dbReference type="Pfam" id="PF13937"/>
    </source>
</evidence>
<comment type="caution">
    <text evidence="4">The sequence shown here is derived from an EMBL/GenBank/DDBJ whole genome shotgun (WGS) entry which is preliminary data.</text>
</comment>
<dbReference type="InterPro" id="IPR019886">
    <property type="entry name" value="Na_symporter_ssu"/>
</dbReference>
<feature type="region of interest" description="Disordered" evidence="1">
    <location>
        <begin position="119"/>
        <end position="139"/>
    </location>
</feature>
<feature type="transmembrane region" description="Helical" evidence="2">
    <location>
        <begin position="86"/>
        <end position="108"/>
    </location>
</feature>
<dbReference type="AlphaFoldDB" id="A0AAE3FUH0"/>
<dbReference type="RefSeq" id="WP_250582178.1">
    <property type="nucleotide sequence ID" value="NZ_JAKRVX010000001.1"/>
</dbReference>
<feature type="domain" description="Sodium symporter small subunit" evidence="3">
    <location>
        <begin position="40"/>
        <end position="119"/>
    </location>
</feature>
<keyword evidence="2" id="KW-0812">Transmembrane</keyword>
<feature type="transmembrane region" description="Helical" evidence="2">
    <location>
        <begin position="49"/>
        <end position="71"/>
    </location>
</feature>
<accession>A0AAE3FUH0</accession>
<feature type="region of interest" description="Disordered" evidence="1">
    <location>
        <begin position="1"/>
        <end position="22"/>
    </location>
</feature>
<dbReference type="Proteomes" id="UP001203207">
    <property type="component" value="Unassembled WGS sequence"/>
</dbReference>
<dbReference type="Pfam" id="PF13937">
    <property type="entry name" value="DUF4212"/>
    <property type="match status" value="1"/>
</dbReference>
<keyword evidence="2" id="KW-1133">Transmembrane helix</keyword>
<sequence>MSKISSENQTEEQGPIETAGGTKETADYLDTEINIFKPQTPFMRDHLKIVWTSFIVWVVFVFGPVTATVLAPDVMTGTTVLGGYPLHYFLTALIAPFGALVLSAAYAYQRDRLDTKYGITHESQSTDPGTGVAADGGEE</sequence>
<proteinExistence type="predicted"/>
<reference evidence="4" key="1">
    <citation type="journal article" date="2022" name="Syst. Appl. Microbiol.">
        <title>Natronocalculus amylovorans gen. nov., sp. nov., and Natranaeroarchaeum aerophilus sp. nov., dominant culturable amylolytic natronoarchaea from hypersaline soda lakes in southwestern Siberia.</title>
        <authorList>
            <person name="Sorokin D.Y."/>
            <person name="Elcheninov A.G."/>
            <person name="Khizhniak T.V."/>
            <person name="Koenen M."/>
            <person name="Bale N.J."/>
            <person name="Damste J.S.S."/>
            <person name="Kublanov I.V."/>
        </authorList>
    </citation>
    <scope>NUCLEOTIDE SEQUENCE</scope>
    <source>
        <strain evidence="4">AArc-St2</strain>
    </source>
</reference>
<evidence type="ECO:0000313" key="5">
    <source>
        <dbReference type="Proteomes" id="UP001203207"/>
    </source>
</evidence>
<dbReference type="EMBL" id="JAKRVX010000001">
    <property type="protein sequence ID" value="MCL9815391.1"/>
    <property type="molecule type" value="Genomic_DNA"/>
</dbReference>
<name>A0AAE3FUH0_9EURY</name>
<feature type="compositionally biased region" description="Polar residues" evidence="1">
    <location>
        <begin position="1"/>
        <end position="12"/>
    </location>
</feature>
<evidence type="ECO:0000256" key="2">
    <source>
        <dbReference type="SAM" id="Phobius"/>
    </source>
</evidence>
<organism evidence="4 5">
    <name type="scientific">Natronocalculus amylovorans</name>
    <dbReference type="NCBI Taxonomy" id="2917812"/>
    <lineage>
        <taxon>Archaea</taxon>
        <taxon>Methanobacteriati</taxon>
        <taxon>Methanobacteriota</taxon>
        <taxon>Stenosarchaea group</taxon>
        <taxon>Halobacteria</taxon>
        <taxon>Halobacteriales</taxon>
        <taxon>Haloferacaceae</taxon>
        <taxon>Natronocalculus</taxon>
    </lineage>
</organism>
<reference evidence="4" key="2">
    <citation type="submission" date="2022-02" db="EMBL/GenBank/DDBJ databases">
        <authorList>
            <person name="Elcheninov A.G."/>
            <person name="Sorokin D.Y."/>
            <person name="Kublanov I.V."/>
        </authorList>
    </citation>
    <scope>NUCLEOTIDE SEQUENCE</scope>
    <source>
        <strain evidence="4">AArc-St2</strain>
    </source>
</reference>
<evidence type="ECO:0000256" key="1">
    <source>
        <dbReference type="SAM" id="MobiDB-lite"/>
    </source>
</evidence>
<keyword evidence="5" id="KW-1185">Reference proteome</keyword>